<dbReference type="GO" id="GO:0005783">
    <property type="term" value="C:endoplasmic reticulum"/>
    <property type="evidence" value="ECO:0007669"/>
    <property type="project" value="Ensembl"/>
</dbReference>
<dbReference type="GO" id="GO:0001525">
    <property type="term" value="P:angiogenesis"/>
    <property type="evidence" value="ECO:0007669"/>
    <property type="project" value="Ensembl"/>
</dbReference>
<evidence type="ECO:0000256" key="3">
    <source>
        <dbReference type="ARBA" id="ARBA00022729"/>
    </source>
</evidence>
<dbReference type="AlphaFoldDB" id="A0A670Y9C4"/>
<dbReference type="GO" id="GO:0045121">
    <property type="term" value="C:membrane raft"/>
    <property type="evidence" value="ECO:0007669"/>
    <property type="project" value="Ensembl"/>
</dbReference>
<organism evidence="10 11">
    <name type="scientific">Pseudonaja textilis</name>
    <name type="common">Eastern brown snake</name>
    <dbReference type="NCBI Taxonomy" id="8673"/>
    <lineage>
        <taxon>Eukaryota</taxon>
        <taxon>Metazoa</taxon>
        <taxon>Chordata</taxon>
        <taxon>Craniata</taxon>
        <taxon>Vertebrata</taxon>
        <taxon>Euteleostomi</taxon>
        <taxon>Lepidosauria</taxon>
        <taxon>Squamata</taxon>
        <taxon>Bifurcata</taxon>
        <taxon>Unidentata</taxon>
        <taxon>Episquamata</taxon>
        <taxon>Toxicofera</taxon>
        <taxon>Serpentes</taxon>
        <taxon>Colubroidea</taxon>
        <taxon>Elapidae</taxon>
        <taxon>Hydrophiinae</taxon>
        <taxon>Pseudonaja</taxon>
    </lineage>
</organism>
<protein>
    <submittedName>
        <fullName evidence="10">Thy-1 cell surface antigen</fullName>
    </submittedName>
</protein>
<keyword evidence="7" id="KW-0449">Lipoprotein</keyword>
<dbReference type="GO" id="GO:0098794">
    <property type="term" value="C:postsynapse"/>
    <property type="evidence" value="ECO:0007669"/>
    <property type="project" value="Ensembl"/>
</dbReference>
<dbReference type="OrthoDB" id="8396829at2759"/>
<keyword evidence="5" id="KW-1015">Disulfide bond</keyword>
<dbReference type="InterPro" id="IPR036179">
    <property type="entry name" value="Ig-like_dom_sf"/>
</dbReference>
<dbReference type="GO" id="GO:0007229">
    <property type="term" value="P:integrin-mediated signaling pathway"/>
    <property type="evidence" value="ECO:0007669"/>
    <property type="project" value="Ensembl"/>
</dbReference>
<keyword evidence="11" id="KW-1185">Reference proteome</keyword>
<dbReference type="Proteomes" id="UP000472273">
    <property type="component" value="Unplaced"/>
</dbReference>
<dbReference type="CTD" id="7070"/>
<feature type="signal peptide" evidence="9">
    <location>
        <begin position="1"/>
        <end position="20"/>
    </location>
</feature>
<proteinExistence type="predicted"/>
<evidence type="ECO:0000256" key="4">
    <source>
        <dbReference type="ARBA" id="ARBA00023136"/>
    </source>
</evidence>
<dbReference type="GO" id="GO:0034113">
    <property type="term" value="P:heterotypic cell-cell adhesion"/>
    <property type="evidence" value="ECO:0007669"/>
    <property type="project" value="Ensembl"/>
</dbReference>
<feature type="chain" id="PRO_5025380828" evidence="9">
    <location>
        <begin position="21"/>
        <end position="163"/>
    </location>
</feature>
<dbReference type="GO" id="GO:0002693">
    <property type="term" value="P:positive regulation of cellular extravasation"/>
    <property type="evidence" value="ECO:0007669"/>
    <property type="project" value="Ensembl"/>
</dbReference>
<dbReference type="GO" id="GO:0098978">
    <property type="term" value="C:glutamatergic synapse"/>
    <property type="evidence" value="ECO:0007669"/>
    <property type="project" value="Ensembl"/>
</dbReference>
<evidence type="ECO:0000256" key="1">
    <source>
        <dbReference type="ARBA" id="ARBA00004236"/>
    </source>
</evidence>
<dbReference type="GO" id="GO:0051894">
    <property type="term" value="P:positive regulation of focal adhesion assembly"/>
    <property type="evidence" value="ECO:0007669"/>
    <property type="project" value="Ensembl"/>
</dbReference>
<evidence type="ECO:0000256" key="6">
    <source>
        <dbReference type="ARBA" id="ARBA00023180"/>
    </source>
</evidence>
<keyword evidence="4" id="KW-0472">Membrane</keyword>
<comment type="subcellular location">
    <subcellularLocation>
        <location evidence="1">Cell membrane</location>
    </subcellularLocation>
</comment>
<evidence type="ECO:0000313" key="10">
    <source>
        <dbReference type="Ensembl" id="ENSPTXP00000005982.1"/>
    </source>
</evidence>
<keyword evidence="3 9" id="KW-0732">Signal</keyword>
<dbReference type="GO" id="GO:0016324">
    <property type="term" value="C:apical plasma membrane"/>
    <property type="evidence" value="ECO:0007669"/>
    <property type="project" value="Ensembl"/>
</dbReference>
<name>A0A670Y9C4_PSETE</name>
<evidence type="ECO:0000256" key="2">
    <source>
        <dbReference type="ARBA" id="ARBA00022475"/>
    </source>
</evidence>
<sequence length="163" mass="18036">MLRSTVSLALLLAVLQVSHGQRIKRLTACLTDQTLRIDCAYERKTTNPLSYEFYLSKGFNDKTVVAGNLNVASASYKLRTNVSVTNNLVCLYLSGFSTSDEGAYTCMLKITNDYEDMQSKNISVVKAHLARCAGISVFIQNTSWLLLLLLSLPLLQAVDFVSL</sequence>
<dbReference type="GeneID" id="113441875"/>
<dbReference type="Ensembl" id="ENSPTXT00000006175.1">
    <property type="protein sequence ID" value="ENSPTXP00000005982.1"/>
    <property type="gene ID" value="ENSPTXG00000004378.1"/>
</dbReference>
<gene>
    <name evidence="10" type="primary">THY1</name>
</gene>
<dbReference type="GO" id="GO:0005096">
    <property type="term" value="F:GTPase activator activity"/>
    <property type="evidence" value="ECO:0007669"/>
    <property type="project" value="TreeGrafter"/>
</dbReference>
<dbReference type="GO" id="GO:0005925">
    <property type="term" value="C:focal adhesion"/>
    <property type="evidence" value="ECO:0007669"/>
    <property type="project" value="TreeGrafter"/>
</dbReference>
<dbReference type="RefSeq" id="XP_026564872.1">
    <property type="nucleotide sequence ID" value="XM_026709087.1"/>
</dbReference>
<dbReference type="GO" id="GO:0046549">
    <property type="term" value="P:retinal cone cell development"/>
    <property type="evidence" value="ECO:0007669"/>
    <property type="project" value="Ensembl"/>
</dbReference>
<dbReference type="GO" id="GO:0098793">
    <property type="term" value="C:presynapse"/>
    <property type="evidence" value="ECO:0007669"/>
    <property type="project" value="Ensembl"/>
</dbReference>
<dbReference type="GO" id="GO:0043209">
    <property type="term" value="C:myelin sheath"/>
    <property type="evidence" value="ECO:0007669"/>
    <property type="project" value="TreeGrafter"/>
</dbReference>
<dbReference type="InterPro" id="IPR033292">
    <property type="entry name" value="THY1"/>
</dbReference>
<evidence type="ECO:0000313" key="11">
    <source>
        <dbReference type="Proteomes" id="UP000472273"/>
    </source>
</evidence>
<dbReference type="GO" id="GO:0007267">
    <property type="term" value="P:cell-cell signaling"/>
    <property type="evidence" value="ECO:0007669"/>
    <property type="project" value="Ensembl"/>
</dbReference>
<dbReference type="GO" id="GO:0050860">
    <property type="term" value="P:negative regulation of T cell receptor signaling pathway"/>
    <property type="evidence" value="ECO:0007669"/>
    <property type="project" value="Ensembl"/>
</dbReference>
<keyword evidence="6" id="KW-0325">Glycoprotein</keyword>
<keyword evidence="2" id="KW-1003">Cell membrane</keyword>
<dbReference type="PANTHER" id="PTHR19226:SF2">
    <property type="entry name" value="THY-1 MEMBRANE GLYCOPROTEIN"/>
    <property type="match status" value="1"/>
</dbReference>
<dbReference type="GO" id="GO:0030425">
    <property type="term" value="C:dendrite"/>
    <property type="evidence" value="ECO:0007669"/>
    <property type="project" value="Ensembl"/>
</dbReference>
<evidence type="ECO:0000256" key="5">
    <source>
        <dbReference type="ARBA" id="ARBA00023157"/>
    </source>
</evidence>
<evidence type="ECO:0000256" key="9">
    <source>
        <dbReference type="SAM" id="SignalP"/>
    </source>
</evidence>
<dbReference type="PANTHER" id="PTHR19226">
    <property type="entry name" value="THY-1 MEMBRANE GLYCOPROTEIN"/>
    <property type="match status" value="1"/>
</dbReference>
<keyword evidence="8" id="KW-0393">Immunoglobulin domain</keyword>
<dbReference type="OMA" id="MNPAIGI"/>
<dbReference type="GeneTree" id="ENSGT00390000012352"/>
<dbReference type="KEGG" id="ptex:113441875"/>
<dbReference type="GO" id="GO:0005178">
    <property type="term" value="F:integrin binding"/>
    <property type="evidence" value="ECO:0007669"/>
    <property type="project" value="Ensembl"/>
</dbReference>
<dbReference type="Gene3D" id="2.60.40.10">
    <property type="entry name" value="Immunoglobulins"/>
    <property type="match status" value="1"/>
</dbReference>
<dbReference type="GO" id="GO:0070571">
    <property type="term" value="P:negative regulation of neuron projection regeneration"/>
    <property type="evidence" value="ECO:0007669"/>
    <property type="project" value="Ensembl"/>
</dbReference>
<evidence type="ECO:0000256" key="8">
    <source>
        <dbReference type="ARBA" id="ARBA00023319"/>
    </source>
</evidence>
<dbReference type="SUPFAM" id="SSF48726">
    <property type="entry name" value="Immunoglobulin"/>
    <property type="match status" value="1"/>
</dbReference>
<reference evidence="10" key="2">
    <citation type="submission" date="2025-09" db="UniProtKB">
        <authorList>
            <consortium name="Ensembl"/>
        </authorList>
    </citation>
    <scope>IDENTIFICATION</scope>
</reference>
<dbReference type="GO" id="GO:0009897">
    <property type="term" value="C:external side of plasma membrane"/>
    <property type="evidence" value="ECO:0007669"/>
    <property type="project" value="Ensembl"/>
</dbReference>
<dbReference type="InterPro" id="IPR013783">
    <property type="entry name" value="Ig-like_fold"/>
</dbReference>
<accession>A0A670Y9C4</accession>
<evidence type="ECO:0000256" key="7">
    <source>
        <dbReference type="ARBA" id="ARBA00023288"/>
    </source>
</evidence>
<reference evidence="10" key="1">
    <citation type="submission" date="2025-08" db="UniProtKB">
        <authorList>
            <consortium name="Ensembl"/>
        </authorList>
    </citation>
    <scope>IDENTIFICATION</scope>
</reference>